<reference evidence="4 5" key="1">
    <citation type="submission" date="2016-03" db="EMBL/GenBank/DDBJ databases">
        <authorList>
            <person name="Devillers H."/>
        </authorList>
    </citation>
    <scope>NUCLEOTIDE SEQUENCE [LARGE SCALE GENOMIC DNA]</scope>
    <source>
        <strain evidence="4">CBS 6772</strain>
    </source>
</reference>
<keyword evidence="5" id="KW-1185">Reference proteome</keyword>
<gene>
    <name evidence="4" type="ORF">LAFE_0G02652G</name>
</gene>
<evidence type="ECO:0000256" key="1">
    <source>
        <dbReference type="SAM" id="MobiDB-lite"/>
    </source>
</evidence>
<dbReference type="InterPro" id="IPR046362">
    <property type="entry name" value="Zw10/DSL1_C_sf"/>
</dbReference>
<dbReference type="Proteomes" id="UP000190831">
    <property type="component" value="Chromosome G"/>
</dbReference>
<protein>
    <submittedName>
        <fullName evidence="4">LAFE_0G02652g1_1</fullName>
    </submittedName>
</protein>
<dbReference type="InterPro" id="IPR021876">
    <property type="entry name" value="Dsl1_C"/>
</dbReference>
<evidence type="ECO:0000259" key="2">
    <source>
        <dbReference type="Pfam" id="PF11988"/>
    </source>
</evidence>
<dbReference type="InterPro" id="IPR038442">
    <property type="entry name" value="Dsl1_N_sf"/>
</dbReference>
<dbReference type="GO" id="GO:0007094">
    <property type="term" value="P:mitotic spindle assembly checkpoint signaling"/>
    <property type="evidence" value="ECO:0007669"/>
    <property type="project" value="TreeGrafter"/>
</dbReference>
<accession>A0A1G4MGQ1</accession>
<dbReference type="Gene3D" id="1.20.58.1440">
    <property type="match status" value="1"/>
</dbReference>
<evidence type="ECO:0000313" key="5">
    <source>
        <dbReference type="Proteomes" id="UP000190831"/>
    </source>
</evidence>
<evidence type="ECO:0000259" key="3">
    <source>
        <dbReference type="Pfam" id="PF11989"/>
    </source>
</evidence>
<feature type="domain" description="Retrograde transport protein Dsl1 N-terminal" evidence="2">
    <location>
        <begin position="22"/>
        <end position="362"/>
    </location>
</feature>
<organism evidence="4 5">
    <name type="scientific">Lachancea fermentati</name>
    <name type="common">Zygosaccharomyces fermentati</name>
    <dbReference type="NCBI Taxonomy" id="4955"/>
    <lineage>
        <taxon>Eukaryota</taxon>
        <taxon>Fungi</taxon>
        <taxon>Dikarya</taxon>
        <taxon>Ascomycota</taxon>
        <taxon>Saccharomycotina</taxon>
        <taxon>Saccharomycetes</taxon>
        <taxon>Saccharomycetales</taxon>
        <taxon>Saccharomycetaceae</taxon>
        <taxon>Lachancea</taxon>
    </lineage>
</organism>
<evidence type="ECO:0000313" key="4">
    <source>
        <dbReference type="EMBL" id="SCW03087.1"/>
    </source>
</evidence>
<dbReference type="Gene3D" id="1.10.357.150">
    <property type="match status" value="1"/>
</dbReference>
<dbReference type="Pfam" id="PF11989">
    <property type="entry name" value="Dsl1_C"/>
    <property type="match status" value="1"/>
</dbReference>
<feature type="region of interest" description="Disordered" evidence="1">
    <location>
        <begin position="389"/>
        <end position="425"/>
    </location>
</feature>
<dbReference type="OrthoDB" id="534815at2759"/>
<feature type="domain" description="Retrograde transport protein Dsl1 C-terminal" evidence="3">
    <location>
        <begin position="543"/>
        <end position="729"/>
    </location>
</feature>
<dbReference type="Gene3D" id="1.20.58.2230">
    <property type="entry name" value="Retrograde transport protein Dsl1, N-terminal domain"/>
    <property type="match status" value="1"/>
</dbReference>
<dbReference type="GO" id="GO:0006888">
    <property type="term" value="P:endoplasmic reticulum to Golgi vesicle-mediated transport"/>
    <property type="evidence" value="ECO:0007669"/>
    <property type="project" value="TreeGrafter"/>
</dbReference>
<dbReference type="PANTHER" id="PTHR12205:SF0">
    <property type="entry name" value="CENTROMERE_KINETOCHORE PROTEIN ZW10 HOMOLOG"/>
    <property type="match status" value="1"/>
</dbReference>
<dbReference type="Pfam" id="PF11988">
    <property type="entry name" value="Dsl1_N"/>
    <property type="match status" value="1"/>
</dbReference>
<name>A0A1G4MGQ1_LACFM</name>
<dbReference type="EMBL" id="LT598486">
    <property type="protein sequence ID" value="SCW03087.1"/>
    <property type="molecule type" value="Genomic_DNA"/>
</dbReference>
<dbReference type="PANTHER" id="PTHR12205">
    <property type="entry name" value="CENTROMERE/KINETOCHORE PROTEIN ZW10"/>
    <property type="match status" value="1"/>
</dbReference>
<dbReference type="Gene3D" id="1.10.287.3290">
    <property type="match status" value="1"/>
</dbReference>
<dbReference type="STRING" id="4955.A0A1G4MGQ1"/>
<dbReference type="AlphaFoldDB" id="A0A1G4MGQ1"/>
<sequence>MSRSNLKSELKHVYEEINVLLEDLDSLAAAIESDPNFRPYEKASTQNTNIDELIKKDAELSGQLSVLTSLKVVSAFIDEFKTNYDLWELENCYYSLQNMHKKLETIDLSNLSLRFQESLSTYIDSLHADLVDRIKDLLGKFWSIDRHKIQYINNVRMGEDEIEFEFEGFKVFLETCFYSDGHFDPNSWFTSEIRMGDTRDEVSNALSEIYTEYITYSKIITILKESLFSSDVQLVLCEDVLLFQHAKCQTEQVIASFENLAYFLLHISPKSCSSLILSQLGNTFVNEIVKFVKLRSNEVLTPDSSSKLELIKLNQMLVDLSEKVNTSWKYHETRLTSLLYDEHILNNLLLDKLLRNQVVELRSVFSDDSWKDVSIVQLKERSNCDQTVPAAKKKNMSGTDNPGDEDDEWRWHDEDDEDANGDGWEDEIDFNIDTNDSESAVNKEIEEEDPWESAWQDETLKLDKDVNSIHITRVPHLFETILGQFEAGCDQIGREKIASSYQYKLNVLLTSFMAMCMSKYEEWWQLYKDISYLTRNYSIRCDLFRLNELMEHYVGTHVKNMKKVAQNMVHQQLKNLQVNEKNPDWGITIESLLPYIKNVAYPAFTQLEDEKKLTAFITFLYNDCIVRQILAWKMISERNSENLAEFIKLVLSGTDRPTSNQNIGYQREKLSIIGRVLTSHLTEIMDMFSNGDFYLFTTEEIIQWITMLFADTGLRKECIEEIRTVRLESAI</sequence>
<proteinExistence type="predicted"/>
<dbReference type="InterPro" id="IPR021875">
    <property type="entry name" value="Dsl1_N_dom"/>
</dbReference>
<dbReference type="GO" id="GO:0005737">
    <property type="term" value="C:cytoplasm"/>
    <property type="evidence" value="ECO:0007669"/>
    <property type="project" value="GOC"/>
</dbReference>
<dbReference type="GO" id="GO:1990423">
    <property type="term" value="C:RZZ complex"/>
    <property type="evidence" value="ECO:0007669"/>
    <property type="project" value="TreeGrafter"/>
</dbReference>
<dbReference type="OMA" id="NHLKDIM"/>
<feature type="compositionally biased region" description="Acidic residues" evidence="1">
    <location>
        <begin position="402"/>
        <end position="425"/>
    </location>
</feature>